<comment type="catalytic activity">
    <reaction evidence="1">
        <text>ATP + protein L-histidine = ADP + protein N-phospho-L-histidine.</text>
        <dbReference type="EC" id="2.7.13.3"/>
    </reaction>
</comment>
<evidence type="ECO:0000256" key="1">
    <source>
        <dbReference type="ARBA" id="ARBA00000085"/>
    </source>
</evidence>
<dbReference type="InterPro" id="IPR003594">
    <property type="entry name" value="HATPase_dom"/>
</dbReference>
<dbReference type="InterPro" id="IPR052340">
    <property type="entry name" value="RNase_Y/CdgJ"/>
</dbReference>
<evidence type="ECO:0000313" key="7">
    <source>
        <dbReference type="Proteomes" id="UP000298325"/>
    </source>
</evidence>
<sequence length="659" mass="71446">MEIAPDIQLPSLPEVTLRALEACHQEESYRTISEIVSADTALVSRILGLANSSIYGAATRIRSIDQALLRLGTHRFHTLVLTAALRQILFELGADQWQQLRDFWRHSLTTAMTAKALATLTRYPEPDQAFMLGMLHNVGELIALKTPAGETQQYYLDHQAEIAAKLVSDWGLGPMAADAMLYQQSLPADIRDAGHLVKLISLATRLAQADTAGIAAAGTIFGLNEELTREINRRIDHEVEGVAKSLGIPLSSDYDAGKSHEKLKQTVLRQAMAAQAMDLAPLHDSTQKCLAATVTSLTLITGLPSLYFGGYEKELTLYSASNGEPADLSVTASPAESLLTEAYTNARTLCLEDRKPSVLDRQLMNLLQAPSLVALPVSGQSGCAGVFVVGTDAEGAAQAEEIGSLFCAELSRALVDIENGTTNRSDAMADELAQQAIRRQVHEVSNPLTIIRQYIYQLRNRLDDTDMHQQLDVIREELDRAGDLLLQIGKSWQGMSNELAETCSLNEELKALRDLLEDGLFGDEGKTLSVQLCETSTAIAAPAAIIRQIVINLVRNASECLTDGGEVTIRSAAPIWQSGRKWVELEVSDTGGGLPEDVQTHLFSPVKSTKGRSHGGLGLSVVKQLVDDMEGIVNCRTGSAGTAFRVLFPMADNHEKAND</sequence>
<dbReference type="EC" id="2.7.13.3" evidence="2"/>
<dbReference type="RefSeq" id="WP_135801459.1">
    <property type="nucleotide sequence ID" value="NZ_SRPF01000001.1"/>
</dbReference>
<dbReference type="PANTHER" id="PTHR33525:SF5">
    <property type="entry name" value="TWO COMPONENT SIGNAL TRANSDUCTION SYSTEM RESPONSE REGULATOR"/>
    <property type="match status" value="1"/>
</dbReference>
<organism evidence="6 7">
    <name type="scientific">Marinobacter confluentis</name>
    <dbReference type="NCBI Taxonomy" id="1697557"/>
    <lineage>
        <taxon>Bacteria</taxon>
        <taxon>Pseudomonadati</taxon>
        <taxon>Pseudomonadota</taxon>
        <taxon>Gammaproteobacteria</taxon>
        <taxon>Pseudomonadales</taxon>
        <taxon>Marinobacteraceae</taxon>
        <taxon>Marinobacter</taxon>
    </lineage>
</organism>
<dbReference type="PRINTS" id="PR00344">
    <property type="entry name" value="BCTRLSENSOR"/>
</dbReference>
<dbReference type="AlphaFoldDB" id="A0A4Z1CIT4"/>
<evidence type="ECO:0000259" key="5">
    <source>
        <dbReference type="PROSITE" id="PS51833"/>
    </source>
</evidence>
<reference evidence="6 7" key="1">
    <citation type="submission" date="2019-04" db="EMBL/GenBank/DDBJ databases">
        <authorList>
            <person name="Park S."/>
            <person name="Yoon J.-H."/>
        </authorList>
    </citation>
    <scope>NUCLEOTIDE SEQUENCE [LARGE SCALE GENOMIC DNA]</scope>
    <source>
        <strain evidence="6 7">HJM-18</strain>
    </source>
</reference>
<dbReference type="InterPro" id="IPR013976">
    <property type="entry name" value="HDOD"/>
</dbReference>
<evidence type="ECO:0000313" key="6">
    <source>
        <dbReference type="EMBL" id="TGN41072.1"/>
    </source>
</evidence>
<dbReference type="Gene3D" id="1.10.287.130">
    <property type="match status" value="1"/>
</dbReference>
<dbReference type="Pfam" id="PF08668">
    <property type="entry name" value="HDOD"/>
    <property type="match status" value="1"/>
</dbReference>
<dbReference type="CDD" id="cd00082">
    <property type="entry name" value="HisKA"/>
    <property type="match status" value="1"/>
</dbReference>
<comment type="caution">
    <text evidence="6">The sequence shown here is derived from an EMBL/GenBank/DDBJ whole genome shotgun (WGS) entry which is preliminary data.</text>
</comment>
<dbReference type="SMART" id="SM00387">
    <property type="entry name" value="HATPase_c"/>
    <property type="match status" value="1"/>
</dbReference>
<dbReference type="SUPFAM" id="SSF109604">
    <property type="entry name" value="HD-domain/PDEase-like"/>
    <property type="match status" value="1"/>
</dbReference>
<evidence type="ECO:0000256" key="2">
    <source>
        <dbReference type="ARBA" id="ARBA00012438"/>
    </source>
</evidence>
<dbReference type="GO" id="GO:0000155">
    <property type="term" value="F:phosphorelay sensor kinase activity"/>
    <property type="evidence" value="ECO:0007669"/>
    <property type="project" value="InterPro"/>
</dbReference>
<dbReference type="InterPro" id="IPR036890">
    <property type="entry name" value="HATPase_C_sf"/>
</dbReference>
<keyword evidence="3" id="KW-0597">Phosphoprotein</keyword>
<dbReference type="SUPFAM" id="SSF55874">
    <property type="entry name" value="ATPase domain of HSP90 chaperone/DNA topoisomerase II/histidine kinase"/>
    <property type="match status" value="1"/>
</dbReference>
<dbReference type="InterPro" id="IPR004358">
    <property type="entry name" value="Sig_transdc_His_kin-like_C"/>
</dbReference>
<dbReference type="PROSITE" id="PS51833">
    <property type="entry name" value="HDOD"/>
    <property type="match status" value="1"/>
</dbReference>
<dbReference type="InterPro" id="IPR003661">
    <property type="entry name" value="HisK_dim/P_dom"/>
</dbReference>
<proteinExistence type="predicted"/>
<evidence type="ECO:0000259" key="4">
    <source>
        <dbReference type="PROSITE" id="PS50109"/>
    </source>
</evidence>
<feature type="domain" description="Histidine kinase" evidence="4">
    <location>
        <begin position="439"/>
        <end position="652"/>
    </location>
</feature>
<dbReference type="PANTHER" id="PTHR33525">
    <property type="match status" value="1"/>
</dbReference>
<evidence type="ECO:0000256" key="3">
    <source>
        <dbReference type="ARBA" id="ARBA00022553"/>
    </source>
</evidence>
<dbReference type="Gene3D" id="3.30.565.10">
    <property type="entry name" value="Histidine kinase-like ATPase, C-terminal domain"/>
    <property type="match status" value="1"/>
</dbReference>
<dbReference type="Proteomes" id="UP000298325">
    <property type="component" value="Unassembled WGS sequence"/>
</dbReference>
<name>A0A4Z1CIT4_9GAMM</name>
<protein>
    <recommendedName>
        <fullName evidence="2">histidine kinase</fullName>
        <ecNumber evidence="2">2.7.13.3</ecNumber>
    </recommendedName>
</protein>
<feature type="domain" description="HDOD" evidence="5">
    <location>
        <begin position="9"/>
        <end position="186"/>
    </location>
</feature>
<dbReference type="Gene3D" id="1.10.3210.10">
    <property type="entry name" value="Hypothetical protein af1432"/>
    <property type="match status" value="1"/>
</dbReference>
<dbReference type="EMBL" id="SRPF01000001">
    <property type="protein sequence ID" value="TGN41072.1"/>
    <property type="molecule type" value="Genomic_DNA"/>
</dbReference>
<accession>A0A4Z1CIT4</accession>
<dbReference type="InterPro" id="IPR005467">
    <property type="entry name" value="His_kinase_dom"/>
</dbReference>
<dbReference type="Pfam" id="PF02518">
    <property type="entry name" value="HATPase_c"/>
    <property type="match status" value="1"/>
</dbReference>
<dbReference type="PROSITE" id="PS50109">
    <property type="entry name" value="HIS_KIN"/>
    <property type="match status" value="1"/>
</dbReference>
<keyword evidence="7" id="KW-1185">Reference proteome</keyword>
<gene>
    <name evidence="6" type="ORF">E5Q11_00515</name>
</gene>
<dbReference type="OrthoDB" id="9770715at2"/>